<dbReference type="STRING" id="554055.A0A2P6V9U3"/>
<accession>A0A2P6V9U3</accession>
<dbReference type="Pfam" id="PF00561">
    <property type="entry name" value="Abhydrolase_1"/>
    <property type="match status" value="1"/>
</dbReference>
<dbReference type="InterPro" id="IPR029058">
    <property type="entry name" value="AB_hydrolase_fold"/>
</dbReference>
<dbReference type="InterPro" id="IPR040452">
    <property type="entry name" value="SfsA_C"/>
</dbReference>
<proteinExistence type="inferred from homology"/>
<comment type="caution">
    <text evidence="7">The sequence shown here is derived from an EMBL/GenBank/DDBJ whole genome shotgun (WGS) entry which is preliminary data.</text>
</comment>
<dbReference type="InterPro" id="IPR041465">
    <property type="entry name" value="SfsA_N"/>
</dbReference>
<dbReference type="PRINTS" id="PR00793">
    <property type="entry name" value="PROAMNOPTASE"/>
</dbReference>
<dbReference type="PANTHER" id="PTHR30545">
    <property type="entry name" value="SUGAR FERMENTATION STIMULATION PROTEIN A"/>
    <property type="match status" value="1"/>
</dbReference>
<feature type="domain" description="AB hydrolase-1" evidence="4">
    <location>
        <begin position="374"/>
        <end position="530"/>
    </location>
</feature>
<dbReference type="Proteomes" id="UP000239649">
    <property type="component" value="Unassembled WGS sequence"/>
</dbReference>
<keyword evidence="8" id="KW-1185">Reference proteome</keyword>
<dbReference type="AlphaFoldDB" id="A0A2P6V9U3"/>
<dbReference type="CDD" id="cd22359">
    <property type="entry name" value="SfsA-like_bacterial"/>
    <property type="match status" value="1"/>
</dbReference>
<feature type="domain" description="SfsA N-terminal OB" evidence="6">
    <location>
        <begin position="46"/>
        <end position="136"/>
    </location>
</feature>
<feature type="region of interest" description="Disordered" evidence="3">
    <location>
        <begin position="190"/>
        <end position="221"/>
    </location>
</feature>
<evidence type="ECO:0000256" key="3">
    <source>
        <dbReference type="SAM" id="MobiDB-lite"/>
    </source>
</evidence>
<sequence length="768" mass="83288">MRGLVAGADRWRHTAAAAASEAPGTSTTEEAPLLLRYEALVPGQLVKRYKRFLGDVLLDGDGSSGGNAPAAAAAAAPAQSTQAAVTVVHVPNTGPMTGLLDALPAPALLSVSTDPKRKYAHTLEWLCPAGQGSWVGTHSAKANAMVRAMLEQRLLGGHLPPYDRIQAEVKYGADGKSRVDFVLHSGPDGAASSSAALTGSKQAKRRRGAKGGGEDRPQQGGRIALFPDTVSERAQKHVRELTAVAAGGGDAALLFLVQRDDCTAFAPCHQKDPVYGRLVRQAAAAGVRVLPGRPWPCTPSMAGAPASKRTKINGGSTMWEHHVGPTYTVTGLQLTDHTMSVPLDHTGATPGTVDIFFRELVHRNKKDEKGLGYLLFLQGGPGFEAARPTELSGWVKQASNYFRIILLDQRGTGRSTAVTPDSLVRRGSPAEQAAYLKFFRADSIVRDAELIRRAVVPQSGPSAGRWSILGQSFGGFCAATYLSLAPEGLVEVLMTGGIPPGIDQPCSAEDVYRRTFRRCLAQNKKFYQRFPMDVERVQRIVKFLAAQPNSCVTTPMGNRLTPRSFQLVGLQALGFSHGFERLHYLLESAWDGDHISHKFMKDFDSWMAWDTNPLYALLHEAIYCQGAASNWAAHLIRESEFAFDFDAVAQAQAGQPVMFTGEMVFPWMFEDFKELAKLREAAELLAADADWPALYDVGKLQQNTVPVAAATYYEDMFVDFDLAQGTAAHIQGIRQWITNEYLHCGIREAGITILERLLNIARGGVLLR</sequence>
<name>A0A2P6V9U3_9CHLO</name>
<evidence type="ECO:0000259" key="5">
    <source>
        <dbReference type="Pfam" id="PF03749"/>
    </source>
</evidence>
<keyword evidence="2" id="KW-0378">Hydrolase</keyword>
<dbReference type="InterPro" id="IPR000073">
    <property type="entry name" value="AB_hydrolase_1"/>
</dbReference>
<dbReference type="OrthoDB" id="1898734at2759"/>
<evidence type="ECO:0000313" key="8">
    <source>
        <dbReference type="Proteomes" id="UP000239649"/>
    </source>
</evidence>
<feature type="domain" description="Sugar fermentation stimulation protein C-terminal" evidence="5">
    <location>
        <begin position="222"/>
        <end position="291"/>
    </location>
</feature>
<dbReference type="Pfam" id="PF17746">
    <property type="entry name" value="SfsA_N"/>
    <property type="match status" value="1"/>
</dbReference>
<evidence type="ECO:0000256" key="2">
    <source>
        <dbReference type="ARBA" id="ARBA00022801"/>
    </source>
</evidence>
<dbReference type="Gene3D" id="3.40.50.1820">
    <property type="entry name" value="alpha/beta hydrolase"/>
    <property type="match status" value="1"/>
</dbReference>
<evidence type="ECO:0000259" key="4">
    <source>
        <dbReference type="Pfam" id="PF00561"/>
    </source>
</evidence>
<dbReference type="SUPFAM" id="SSF53474">
    <property type="entry name" value="alpha/beta-Hydrolases"/>
    <property type="match status" value="1"/>
</dbReference>
<comment type="similarity">
    <text evidence="1">Belongs to the peptidase S33 family.</text>
</comment>
<dbReference type="Pfam" id="PF03749">
    <property type="entry name" value="SfsA"/>
    <property type="match status" value="1"/>
</dbReference>
<protein>
    <submittedName>
        <fullName evidence="7">Proline iminopeptidase</fullName>
    </submittedName>
</protein>
<dbReference type="InterPro" id="IPR002410">
    <property type="entry name" value="Peptidase_S33"/>
</dbReference>
<dbReference type="Gene3D" id="2.40.50.580">
    <property type="match status" value="1"/>
</dbReference>
<dbReference type="GO" id="GO:0008233">
    <property type="term" value="F:peptidase activity"/>
    <property type="evidence" value="ECO:0007669"/>
    <property type="project" value="InterPro"/>
</dbReference>
<dbReference type="InterPro" id="IPR005224">
    <property type="entry name" value="SfsA"/>
</dbReference>
<dbReference type="EMBL" id="LHPF02000017">
    <property type="protein sequence ID" value="PSC70862.1"/>
    <property type="molecule type" value="Genomic_DNA"/>
</dbReference>
<dbReference type="Gene3D" id="3.40.1350.60">
    <property type="match status" value="1"/>
</dbReference>
<dbReference type="GO" id="GO:0003677">
    <property type="term" value="F:DNA binding"/>
    <property type="evidence" value="ECO:0007669"/>
    <property type="project" value="InterPro"/>
</dbReference>
<reference evidence="7 8" key="1">
    <citation type="journal article" date="2018" name="Plant J.">
        <title>Genome sequences of Chlorella sorokiniana UTEX 1602 and Micractinium conductrix SAG 241.80: implications to maltose excretion by a green alga.</title>
        <authorList>
            <person name="Arriola M.B."/>
            <person name="Velmurugan N."/>
            <person name="Zhang Y."/>
            <person name="Plunkett M.H."/>
            <person name="Hondzo H."/>
            <person name="Barney B.M."/>
        </authorList>
    </citation>
    <scope>NUCLEOTIDE SEQUENCE [LARGE SCALE GENOMIC DNA]</scope>
    <source>
        <strain evidence="7 8">SAG 241.80</strain>
    </source>
</reference>
<gene>
    <name evidence="7" type="ORF">C2E20_5681</name>
</gene>
<organism evidence="7 8">
    <name type="scientific">Micractinium conductrix</name>
    <dbReference type="NCBI Taxonomy" id="554055"/>
    <lineage>
        <taxon>Eukaryota</taxon>
        <taxon>Viridiplantae</taxon>
        <taxon>Chlorophyta</taxon>
        <taxon>core chlorophytes</taxon>
        <taxon>Trebouxiophyceae</taxon>
        <taxon>Chlorellales</taxon>
        <taxon>Chlorellaceae</taxon>
        <taxon>Chlorella clade</taxon>
        <taxon>Micractinium</taxon>
    </lineage>
</organism>
<evidence type="ECO:0000256" key="1">
    <source>
        <dbReference type="ARBA" id="ARBA00010088"/>
    </source>
</evidence>
<dbReference type="PANTHER" id="PTHR30545:SF2">
    <property type="entry name" value="SUGAR FERMENTATION STIMULATION PROTEIN A"/>
    <property type="match status" value="1"/>
</dbReference>
<evidence type="ECO:0000313" key="7">
    <source>
        <dbReference type="EMBL" id="PSC70862.1"/>
    </source>
</evidence>
<dbReference type="GO" id="GO:0006508">
    <property type="term" value="P:proteolysis"/>
    <property type="evidence" value="ECO:0007669"/>
    <property type="project" value="InterPro"/>
</dbReference>
<evidence type="ECO:0000259" key="6">
    <source>
        <dbReference type="Pfam" id="PF17746"/>
    </source>
</evidence>